<evidence type="ECO:0000256" key="8">
    <source>
        <dbReference type="SAM" id="Phobius"/>
    </source>
</evidence>
<dbReference type="EMBL" id="MFSS01000079">
    <property type="protein sequence ID" value="OGI42769.1"/>
    <property type="molecule type" value="Genomic_DNA"/>
</dbReference>
<feature type="binding site" evidence="7">
    <location>
        <position position="149"/>
    </location>
    <ligand>
        <name>Mg(2+)</name>
        <dbReference type="ChEBI" id="CHEBI:18420"/>
    </ligand>
</feature>
<evidence type="ECO:0000256" key="5">
    <source>
        <dbReference type="ARBA" id="ARBA00022989"/>
    </source>
</evidence>
<feature type="transmembrane region" description="Helical" evidence="8">
    <location>
        <begin position="309"/>
        <end position="328"/>
    </location>
</feature>
<feature type="transmembrane region" description="Helical" evidence="8">
    <location>
        <begin position="6"/>
        <end position="25"/>
    </location>
</feature>
<evidence type="ECO:0000256" key="6">
    <source>
        <dbReference type="ARBA" id="ARBA00023136"/>
    </source>
</evidence>
<keyword evidence="7" id="KW-0479">Metal-binding</keyword>
<organism evidence="9 10">
    <name type="scientific">Candidatus Muproteobacteria bacterium RBG_16_64_11</name>
    <dbReference type="NCBI Taxonomy" id="1817758"/>
    <lineage>
        <taxon>Bacteria</taxon>
        <taxon>Pseudomonadati</taxon>
        <taxon>Pseudomonadota</taxon>
        <taxon>Candidatus Muproteobacteria</taxon>
    </lineage>
</organism>
<keyword evidence="7" id="KW-0460">Magnesium</keyword>
<feature type="transmembrane region" description="Helical" evidence="8">
    <location>
        <begin position="205"/>
        <end position="225"/>
    </location>
</feature>
<evidence type="ECO:0000256" key="7">
    <source>
        <dbReference type="PIRSR" id="PIRSR600715-1"/>
    </source>
</evidence>
<evidence type="ECO:0000256" key="3">
    <source>
        <dbReference type="ARBA" id="ARBA00022679"/>
    </source>
</evidence>
<dbReference type="PANTHER" id="PTHR22926:SF3">
    <property type="entry name" value="UNDECAPRENYL-PHOSPHATE ALPHA-N-ACETYLGLUCOSAMINYL 1-PHOSPHATE TRANSFERASE"/>
    <property type="match status" value="1"/>
</dbReference>
<feature type="transmembrane region" description="Helical" evidence="8">
    <location>
        <begin position="286"/>
        <end position="303"/>
    </location>
</feature>
<evidence type="ECO:0000256" key="2">
    <source>
        <dbReference type="ARBA" id="ARBA00022475"/>
    </source>
</evidence>
<evidence type="ECO:0000313" key="9">
    <source>
        <dbReference type="EMBL" id="OGI42769.1"/>
    </source>
</evidence>
<feature type="transmembrane region" description="Helical" evidence="8">
    <location>
        <begin position="99"/>
        <end position="119"/>
    </location>
</feature>
<evidence type="ECO:0000256" key="1">
    <source>
        <dbReference type="ARBA" id="ARBA00004651"/>
    </source>
</evidence>
<evidence type="ECO:0000256" key="4">
    <source>
        <dbReference type="ARBA" id="ARBA00022692"/>
    </source>
</evidence>
<name>A0A1F6TCG8_9PROT</name>
<gene>
    <name evidence="9" type="ORF">A2150_07660</name>
</gene>
<dbReference type="AlphaFoldDB" id="A0A1F6TCG8"/>
<comment type="caution">
    <text evidence="9">The sequence shown here is derived from an EMBL/GenBank/DDBJ whole genome shotgun (WGS) entry which is preliminary data.</text>
</comment>
<feature type="transmembrane region" description="Helical" evidence="8">
    <location>
        <begin position="46"/>
        <end position="63"/>
    </location>
</feature>
<proteinExistence type="predicted"/>
<protein>
    <recommendedName>
        <fullName evidence="11">Glycosyl transferase family 4</fullName>
    </recommendedName>
</protein>
<feature type="transmembrane region" description="Helical" evidence="8">
    <location>
        <begin position="125"/>
        <end position="145"/>
    </location>
</feature>
<dbReference type="GO" id="GO:0005886">
    <property type="term" value="C:plasma membrane"/>
    <property type="evidence" value="ECO:0007669"/>
    <property type="project" value="UniProtKB-SubCell"/>
</dbReference>
<dbReference type="Pfam" id="PF00953">
    <property type="entry name" value="Glycos_transf_4"/>
    <property type="match status" value="1"/>
</dbReference>
<evidence type="ECO:0008006" key="11">
    <source>
        <dbReference type="Google" id="ProtNLM"/>
    </source>
</evidence>
<dbReference type="GO" id="GO:0016780">
    <property type="term" value="F:phosphotransferase activity, for other substituted phosphate groups"/>
    <property type="evidence" value="ECO:0007669"/>
    <property type="project" value="InterPro"/>
</dbReference>
<keyword evidence="4 8" id="KW-0812">Transmembrane</keyword>
<sequence length="338" mass="36336">MTPVYALLAFVIALLATRYLCHPGARLRILDYPNERSLHTRPTPRTGGLAILAAICGVTVPLALAWPTITMGIIAGGGLSIAMLSFLDDRFSISPALRMLAHVVVAILLLAGGLGPSGLSLPGMYLAWPVAIGAPLSVLFVVWMINLYNFMDGMDGLAGGMTMIGFSSFALLGMIAGNAPFATLSLAAAAAAGGFLVFNFPPARIFMGDAGSSLLGFLAAALAVWGERDGIVPMWATLLIFSPFIVDASATLLQRAWRGETLWQAHKRHYYQRLVQLGWGHKKTVLYEYALMFACAVSALWATRQTPSVQWFILALWAVCYPMLMVGVTRLERAGQSE</sequence>
<comment type="cofactor">
    <cofactor evidence="7">
        <name>Mg(2+)</name>
        <dbReference type="ChEBI" id="CHEBI:18420"/>
    </cofactor>
</comment>
<dbReference type="CDD" id="cd06854">
    <property type="entry name" value="GT_WbpL_WbcO_like"/>
    <property type="match status" value="1"/>
</dbReference>
<accession>A0A1F6TCG8</accession>
<dbReference type="GO" id="GO:0044038">
    <property type="term" value="P:cell wall macromolecule biosynthetic process"/>
    <property type="evidence" value="ECO:0007669"/>
    <property type="project" value="TreeGrafter"/>
</dbReference>
<dbReference type="GO" id="GO:0009103">
    <property type="term" value="P:lipopolysaccharide biosynthetic process"/>
    <property type="evidence" value="ECO:0007669"/>
    <property type="project" value="TreeGrafter"/>
</dbReference>
<feature type="binding site" evidence="7">
    <location>
        <position position="209"/>
    </location>
    <ligand>
        <name>Mg(2+)</name>
        <dbReference type="ChEBI" id="CHEBI:18420"/>
    </ligand>
</feature>
<dbReference type="GO" id="GO:0046872">
    <property type="term" value="F:metal ion binding"/>
    <property type="evidence" value="ECO:0007669"/>
    <property type="project" value="UniProtKB-KW"/>
</dbReference>
<dbReference type="InterPro" id="IPR000715">
    <property type="entry name" value="Glycosyl_transferase_4"/>
</dbReference>
<feature type="transmembrane region" description="Helical" evidence="8">
    <location>
        <begin position="69"/>
        <end position="87"/>
    </location>
</feature>
<comment type="subcellular location">
    <subcellularLocation>
        <location evidence="1">Cell membrane</location>
        <topology evidence="1">Multi-pass membrane protein</topology>
    </subcellularLocation>
</comment>
<reference evidence="9 10" key="1">
    <citation type="journal article" date="2016" name="Nat. Commun.">
        <title>Thousands of microbial genomes shed light on interconnected biogeochemical processes in an aquifer system.</title>
        <authorList>
            <person name="Anantharaman K."/>
            <person name="Brown C.T."/>
            <person name="Hug L.A."/>
            <person name="Sharon I."/>
            <person name="Castelle C.J."/>
            <person name="Probst A.J."/>
            <person name="Thomas B.C."/>
            <person name="Singh A."/>
            <person name="Wilkins M.J."/>
            <person name="Karaoz U."/>
            <person name="Brodie E.L."/>
            <person name="Williams K.H."/>
            <person name="Hubbard S.S."/>
            <person name="Banfield J.F."/>
        </authorList>
    </citation>
    <scope>NUCLEOTIDE SEQUENCE [LARGE SCALE GENOMIC DNA]</scope>
</reference>
<dbReference type="Proteomes" id="UP000177925">
    <property type="component" value="Unassembled WGS sequence"/>
</dbReference>
<evidence type="ECO:0000313" key="10">
    <source>
        <dbReference type="Proteomes" id="UP000177925"/>
    </source>
</evidence>
<keyword evidence="2" id="KW-1003">Cell membrane</keyword>
<dbReference type="PANTHER" id="PTHR22926">
    <property type="entry name" value="PHOSPHO-N-ACETYLMURAMOYL-PENTAPEPTIDE-TRANSFERASE"/>
    <property type="match status" value="1"/>
</dbReference>
<keyword evidence="5 8" id="KW-1133">Transmembrane helix</keyword>
<feature type="transmembrane region" description="Helical" evidence="8">
    <location>
        <begin position="231"/>
        <end position="253"/>
    </location>
</feature>
<keyword evidence="3" id="KW-0808">Transferase</keyword>
<dbReference type="STRING" id="1817758.A2150_07660"/>
<dbReference type="GO" id="GO:0071555">
    <property type="term" value="P:cell wall organization"/>
    <property type="evidence" value="ECO:0007669"/>
    <property type="project" value="TreeGrafter"/>
</dbReference>
<keyword evidence="6 8" id="KW-0472">Membrane</keyword>